<reference evidence="2" key="1">
    <citation type="journal article" date="2014" name="Int. J. Syst. Evol. Microbiol.">
        <title>Complete genome sequence of Corynebacterium casei LMG S-19264T (=DSM 44701T), isolated from a smear-ripened cheese.</title>
        <authorList>
            <consortium name="US DOE Joint Genome Institute (JGI-PGF)"/>
            <person name="Walter F."/>
            <person name="Albersmeier A."/>
            <person name="Kalinowski J."/>
            <person name="Ruckert C."/>
        </authorList>
    </citation>
    <scope>NUCLEOTIDE SEQUENCE</scope>
    <source>
        <strain evidence="2">KCTC 23714</strain>
    </source>
</reference>
<organism evidence="2 3">
    <name type="scientific">Gemmobacter lanyuensis</name>
    <dbReference type="NCBI Taxonomy" id="1054497"/>
    <lineage>
        <taxon>Bacteria</taxon>
        <taxon>Pseudomonadati</taxon>
        <taxon>Pseudomonadota</taxon>
        <taxon>Alphaproteobacteria</taxon>
        <taxon>Rhodobacterales</taxon>
        <taxon>Paracoccaceae</taxon>
        <taxon>Gemmobacter</taxon>
    </lineage>
</organism>
<proteinExistence type="predicted"/>
<evidence type="ECO:0000313" key="2">
    <source>
        <dbReference type="EMBL" id="GGW44270.1"/>
    </source>
</evidence>
<dbReference type="Proteomes" id="UP000628984">
    <property type="component" value="Unassembled WGS sequence"/>
</dbReference>
<protein>
    <submittedName>
        <fullName evidence="2">Uncharacterized protein</fullName>
    </submittedName>
</protein>
<dbReference type="AlphaFoldDB" id="A0A918MQE2"/>
<name>A0A918MQE2_9RHOB</name>
<feature type="region of interest" description="Disordered" evidence="1">
    <location>
        <begin position="1"/>
        <end position="35"/>
    </location>
</feature>
<evidence type="ECO:0000256" key="1">
    <source>
        <dbReference type="SAM" id="MobiDB-lite"/>
    </source>
</evidence>
<comment type="caution">
    <text evidence="2">The sequence shown here is derived from an EMBL/GenBank/DDBJ whole genome shotgun (WGS) entry which is preliminary data.</text>
</comment>
<evidence type="ECO:0000313" key="3">
    <source>
        <dbReference type="Proteomes" id="UP000628984"/>
    </source>
</evidence>
<dbReference type="EMBL" id="BMYQ01000017">
    <property type="protein sequence ID" value="GGW44270.1"/>
    <property type="molecule type" value="Genomic_DNA"/>
</dbReference>
<sequence length="116" mass="12920">MQPLHHLRQKIRPDRGQNPKPKPPRKGQGRSHRAPKIFNLGENALRAADKFLALGSRYGACAPALKKPNAKISLNLGNLRRKAGLADMQDFGGQTEPAETMNRDDIFKLPKARPHL</sequence>
<keyword evidence="3" id="KW-1185">Reference proteome</keyword>
<accession>A0A918MQE2</accession>
<feature type="region of interest" description="Disordered" evidence="1">
    <location>
        <begin position="90"/>
        <end position="116"/>
    </location>
</feature>
<feature type="compositionally biased region" description="Basic residues" evidence="1">
    <location>
        <begin position="1"/>
        <end position="10"/>
    </location>
</feature>
<feature type="compositionally biased region" description="Basic residues" evidence="1">
    <location>
        <begin position="22"/>
        <end position="35"/>
    </location>
</feature>
<gene>
    <name evidence="2" type="ORF">GCM10011452_35630</name>
</gene>
<reference evidence="2" key="2">
    <citation type="submission" date="2020-09" db="EMBL/GenBank/DDBJ databases">
        <authorList>
            <person name="Sun Q."/>
            <person name="Kim S."/>
        </authorList>
    </citation>
    <scope>NUCLEOTIDE SEQUENCE</scope>
    <source>
        <strain evidence="2">KCTC 23714</strain>
    </source>
</reference>